<gene>
    <name evidence="2" type="ORF">OLC1_LOCUS19894</name>
</gene>
<accession>A0AAV1DZW8</accession>
<feature type="compositionally biased region" description="Basic and acidic residues" evidence="1">
    <location>
        <begin position="605"/>
        <end position="621"/>
    </location>
</feature>
<feature type="region of interest" description="Disordered" evidence="1">
    <location>
        <begin position="605"/>
        <end position="680"/>
    </location>
</feature>
<name>A0AAV1DZW8_OLDCO</name>
<dbReference type="GO" id="GO:0004309">
    <property type="term" value="F:exopolyphosphatase activity"/>
    <property type="evidence" value="ECO:0007669"/>
    <property type="project" value="TreeGrafter"/>
</dbReference>
<organism evidence="2 3">
    <name type="scientific">Oldenlandia corymbosa var. corymbosa</name>
    <dbReference type="NCBI Taxonomy" id="529605"/>
    <lineage>
        <taxon>Eukaryota</taxon>
        <taxon>Viridiplantae</taxon>
        <taxon>Streptophyta</taxon>
        <taxon>Embryophyta</taxon>
        <taxon>Tracheophyta</taxon>
        <taxon>Spermatophyta</taxon>
        <taxon>Magnoliopsida</taxon>
        <taxon>eudicotyledons</taxon>
        <taxon>Gunneridae</taxon>
        <taxon>Pentapetalae</taxon>
        <taxon>asterids</taxon>
        <taxon>lamiids</taxon>
        <taxon>Gentianales</taxon>
        <taxon>Rubiaceae</taxon>
        <taxon>Rubioideae</taxon>
        <taxon>Spermacoceae</taxon>
        <taxon>Hedyotis-Oldenlandia complex</taxon>
        <taxon>Oldenlandia</taxon>
    </lineage>
</organism>
<evidence type="ECO:0000313" key="3">
    <source>
        <dbReference type="Proteomes" id="UP001161247"/>
    </source>
</evidence>
<dbReference type="AlphaFoldDB" id="A0AAV1DZW8"/>
<feature type="compositionally biased region" description="Basic and acidic residues" evidence="1">
    <location>
        <begin position="642"/>
        <end position="651"/>
    </location>
</feature>
<evidence type="ECO:0000256" key="1">
    <source>
        <dbReference type="SAM" id="MobiDB-lite"/>
    </source>
</evidence>
<feature type="region of interest" description="Disordered" evidence="1">
    <location>
        <begin position="345"/>
        <end position="364"/>
    </location>
</feature>
<protein>
    <submittedName>
        <fullName evidence="2">OLC1v1013263C1</fullName>
    </submittedName>
</protein>
<dbReference type="PANTHER" id="PTHR12112:SF39">
    <property type="entry name" value="EG:152A3.5 PROTEIN (FBGN0003116_PN PROTEIN)"/>
    <property type="match status" value="1"/>
</dbReference>
<proteinExistence type="predicted"/>
<reference evidence="2" key="1">
    <citation type="submission" date="2023-03" db="EMBL/GenBank/DDBJ databases">
        <authorList>
            <person name="Julca I."/>
        </authorList>
    </citation>
    <scope>NUCLEOTIDE SEQUENCE</scope>
</reference>
<feature type="compositionally biased region" description="Polar residues" evidence="1">
    <location>
        <begin position="236"/>
        <end position="247"/>
    </location>
</feature>
<dbReference type="GO" id="GO:0005737">
    <property type="term" value="C:cytoplasm"/>
    <property type="evidence" value="ECO:0007669"/>
    <property type="project" value="TreeGrafter"/>
</dbReference>
<feature type="region of interest" description="Disordered" evidence="1">
    <location>
        <begin position="280"/>
        <end position="339"/>
    </location>
</feature>
<dbReference type="Proteomes" id="UP001161247">
    <property type="component" value="Chromosome 7"/>
</dbReference>
<feature type="compositionally biased region" description="Basic and acidic residues" evidence="1">
    <location>
        <begin position="26"/>
        <end position="35"/>
    </location>
</feature>
<dbReference type="Gene3D" id="3.90.1640.10">
    <property type="entry name" value="inorganic pyrophosphatase (n-terminal core)"/>
    <property type="match status" value="2"/>
</dbReference>
<feature type="compositionally biased region" description="Pro residues" evidence="1">
    <location>
        <begin position="662"/>
        <end position="672"/>
    </location>
</feature>
<keyword evidence="3" id="KW-1185">Reference proteome</keyword>
<feature type="compositionally biased region" description="Basic and acidic residues" evidence="1">
    <location>
        <begin position="53"/>
        <end position="79"/>
    </location>
</feature>
<dbReference type="PANTHER" id="PTHR12112">
    <property type="entry name" value="BNIP - RELATED"/>
    <property type="match status" value="1"/>
</dbReference>
<feature type="region of interest" description="Disordered" evidence="1">
    <location>
        <begin position="1"/>
        <end position="259"/>
    </location>
</feature>
<feature type="compositionally biased region" description="Polar residues" evidence="1">
    <location>
        <begin position="301"/>
        <end position="332"/>
    </location>
</feature>
<evidence type="ECO:0000313" key="2">
    <source>
        <dbReference type="EMBL" id="CAI9112771.1"/>
    </source>
</evidence>
<feature type="compositionally biased region" description="Polar residues" evidence="1">
    <location>
        <begin position="155"/>
        <end position="169"/>
    </location>
</feature>
<dbReference type="EMBL" id="OX459124">
    <property type="protein sequence ID" value="CAI9112771.1"/>
    <property type="molecule type" value="Genomic_DNA"/>
</dbReference>
<sequence>MERKSTRNAPNPPGKGSSASLQKQLVESRRPKTENVPDLTDFMNDMFFGVAPGDKKVYNLTGDDRDRDDSDRDSFDSSRRSVSSRSTQEWLEEAKRMVAQSPTRNESPSRLVGSPRFATVQQQSTNGKIDKRNPLSRSARRHRQPEGFGGEILSKSAQHNRNKSQSNALSPEEEESSGSAVHKWFSNILKPHHHHNNSNLPPETSSPPNPINNNNHLLGSPPLPPSRQMTPRKSRFLNSANSPQSNLIPPFIPHTNEPFQKRTFKTPANLNATATNSHSILDNRLLSPPKHLNESAHRRSISASTCSVPDSSAMSLSPPRNLSQSTHRNSISGPHDLPARNLFESHRRSTSSSATHNQDRNRTVLPRDNFIAHYHSEESKNSKLNGFLKDQRNKVEEIMSGESNKKAKIILSGSSNSTSSMVAAISYAWLLEYRMRANNMEERDQEGVDGEIVVPVINMRRGKMWKQKQAAWLFHHVGIDASALLFSDEVDLETLMMSRKLSILIVGQDILKTNGEVGSVCTILTDNYCEDAYDLLETPMLKKLLLAGILLDTQNLNVSMKLCTTRDSEATQLFLVGSSPTYRNSLFEKLMQDQRDGAFSEVLEKNYGRPSSERNSSKEPSPEQQVSDKIFDHGVVVPNVDKIPKEVKRTNADTNTLKQGKPTPPPAKPPTPAKAAADASRGKNGFFLAKWFGFGSK</sequence>